<organism evidence="4 5">
    <name type="scientific">Peptacetobacter hominis</name>
    <dbReference type="NCBI Taxonomy" id="2743610"/>
    <lineage>
        <taxon>Bacteria</taxon>
        <taxon>Bacillati</taxon>
        <taxon>Bacillota</taxon>
        <taxon>Clostridia</taxon>
        <taxon>Peptostreptococcales</taxon>
        <taxon>Peptostreptococcaceae</taxon>
        <taxon>Peptacetobacter</taxon>
    </lineage>
</organism>
<proteinExistence type="predicted"/>
<evidence type="ECO:0000259" key="3">
    <source>
        <dbReference type="SMART" id="SM00062"/>
    </source>
</evidence>
<dbReference type="SMART" id="SM00062">
    <property type="entry name" value="PBPb"/>
    <property type="match status" value="1"/>
</dbReference>
<reference evidence="4 5" key="1">
    <citation type="submission" date="2019-02" db="EMBL/GenBank/DDBJ databases">
        <title>Peptostreptococcaceae bacterium ZHW00191 nov., a new bacterium isolated from the human gut.</title>
        <authorList>
            <person name="Zhou H.-W."/>
            <person name="Chen X.-J."/>
        </authorList>
    </citation>
    <scope>NUCLEOTIDE SEQUENCE [LARGE SCALE GENOMIC DNA]</scope>
    <source>
        <strain evidence="4 5">ZHW00191</strain>
    </source>
</reference>
<dbReference type="PANTHER" id="PTHR35936">
    <property type="entry name" value="MEMBRANE-BOUND LYTIC MUREIN TRANSGLYCOSYLASE F"/>
    <property type="match status" value="1"/>
</dbReference>
<dbReference type="PROSITE" id="PS51257">
    <property type="entry name" value="PROKAR_LIPOPROTEIN"/>
    <property type="match status" value="1"/>
</dbReference>
<evidence type="ECO:0000256" key="1">
    <source>
        <dbReference type="ARBA" id="ARBA00022729"/>
    </source>
</evidence>
<accession>A0A544QW34</accession>
<sequence length="270" mass="28895">MKMKKLMGIGMAVLLSMSMVACSGGNDTESAEKLDQIKESGKLVVGMSADYPPFEFHSTAGGTDEIVGVDADLAKAIAEEAGVEVEFKEMAFSGLVDSLKADKVDMVISGMSPTPEREKQVDFSDIYYTGHNVLVVRKGDENTTKSDEDVKNMKLAVQKGSLQETYVTGLGCTSFKALEAIPDAMAELKNGNVDGVIVNDTVGMINVNQIDGIALSAYELPESETEESMAVAVNKGNNKAYLELINKVIEQFKADGLNKSLEENTALAAE</sequence>
<dbReference type="EMBL" id="SGJB01000006">
    <property type="protein sequence ID" value="TQQ84907.1"/>
    <property type="molecule type" value="Genomic_DNA"/>
</dbReference>
<evidence type="ECO:0000313" key="5">
    <source>
        <dbReference type="Proteomes" id="UP000317863"/>
    </source>
</evidence>
<dbReference type="RefSeq" id="WP_142535737.1">
    <property type="nucleotide sequence ID" value="NZ_SGJB01000006.1"/>
</dbReference>
<name>A0A544QW34_9FIRM</name>
<evidence type="ECO:0000256" key="2">
    <source>
        <dbReference type="SAM" id="SignalP"/>
    </source>
</evidence>
<dbReference type="InterPro" id="IPR001638">
    <property type="entry name" value="Solute-binding_3/MltF_N"/>
</dbReference>
<keyword evidence="1 2" id="KW-0732">Signal</keyword>
<feature type="domain" description="Solute-binding protein family 3/N-terminal" evidence="3">
    <location>
        <begin position="42"/>
        <end position="264"/>
    </location>
</feature>
<dbReference type="PANTHER" id="PTHR35936:SF17">
    <property type="entry name" value="ARGININE-BINDING EXTRACELLULAR PROTEIN ARTP"/>
    <property type="match status" value="1"/>
</dbReference>
<dbReference type="Proteomes" id="UP000317863">
    <property type="component" value="Unassembled WGS sequence"/>
</dbReference>
<gene>
    <name evidence="4" type="ORF">EXD82_04595</name>
</gene>
<comment type="caution">
    <text evidence="4">The sequence shown here is derived from an EMBL/GenBank/DDBJ whole genome shotgun (WGS) entry which is preliminary data.</text>
</comment>
<keyword evidence="5" id="KW-1185">Reference proteome</keyword>
<dbReference type="SUPFAM" id="SSF53850">
    <property type="entry name" value="Periplasmic binding protein-like II"/>
    <property type="match status" value="1"/>
</dbReference>
<protein>
    <submittedName>
        <fullName evidence="4">Transporter substrate-binding domain-containing protein</fullName>
    </submittedName>
</protein>
<dbReference type="Gene3D" id="3.40.190.10">
    <property type="entry name" value="Periplasmic binding protein-like II"/>
    <property type="match status" value="2"/>
</dbReference>
<dbReference type="OrthoDB" id="9774451at2"/>
<evidence type="ECO:0000313" key="4">
    <source>
        <dbReference type="EMBL" id="TQQ84907.1"/>
    </source>
</evidence>
<feature type="chain" id="PRO_5039260427" evidence="2">
    <location>
        <begin position="24"/>
        <end position="270"/>
    </location>
</feature>
<dbReference type="Pfam" id="PF00497">
    <property type="entry name" value="SBP_bac_3"/>
    <property type="match status" value="1"/>
</dbReference>
<dbReference type="AlphaFoldDB" id="A0A544QW34"/>
<feature type="signal peptide" evidence="2">
    <location>
        <begin position="1"/>
        <end position="23"/>
    </location>
</feature>